<name>A0A9X0YPZ5_9BACI</name>
<dbReference type="Pfam" id="PF01928">
    <property type="entry name" value="CYTH"/>
    <property type="match status" value="1"/>
</dbReference>
<keyword evidence="3" id="KW-1185">Reference proteome</keyword>
<dbReference type="OrthoDB" id="384378at2"/>
<dbReference type="SMART" id="SM01118">
    <property type="entry name" value="CYTH"/>
    <property type="match status" value="1"/>
</dbReference>
<dbReference type="InterPro" id="IPR023577">
    <property type="entry name" value="CYTH_domain"/>
</dbReference>
<evidence type="ECO:0000313" key="2">
    <source>
        <dbReference type="EMBL" id="MBP2076579.1"/>
    </source>
</evidence>
<comment type="caution">
    <text evidence="2">The sequence shown here is derived from an EMBL/GenBank/DDBJ whole genome shotgun (WGS) entry which is preliminary data.</text>
</comment>
<proteinExistence type="predicted"/>
<dbReference type="Gene3D" id="2.40.320.10">
    <property type="entry name" value="Hypothetical Protein Pfu-838710-001"/>
    <property type="match status" value="1"/>
</dbReference>
<dbReference type="SUPFAM" id="SSF55154">
    <property type="entry name" value="CYTH-like phosphatases"/>
    <property type="match status" value="1"/>
</dbReference>
<dbReference type="InterPro" id="IPR009195">
    <property type="entry name" value="Uncharacterised_YjbK"/>
</dbReference>
<dbReference type="PIRSF" id="PIRSF012526">
    <property type="entry name" value="CYTH_UCP012526"/>
    <property type="match status" value="1"/>
</dbReference>
<organism evidence="2 3">
    <name type="scientific">Oceanobacillus polygoni</name>
    <dbReference type="NCBI Taxonomy" id="1235259"/>
    <lineage>
        <taxon>Bacteria</taxon>
        <taxon>Bacillati</taxon>
        <taxon>Bacillota</taxon>
        <taxon>Bacilli</taxon>
        <taxon>Bacillales</taxon>
        <taxon>Bacillaceae</taxon>
        <taxon>Oceanobacillus</taxon>
    </lineage>
</organism>
<protein>
    <submittedName>
        <fullName evidence="2">Uncharacterized protein YjbK</fullName>
    </submittedName>
</protein>
<dbReference type="AlphaFoldDB" id="A0A9X0YPZ5"/>
<reference evidence="2" key="1">
    <citation type="submission" date="2021-03" db="EMBL/GenBank/DDBJ databases">
        <title>Genomic Encyclopedia of Type Strains, Phase IV (KMG-IV): sequencing the most valuable type-strain genomes for metagenomic binning, comparative biology and taxonomic classification.</title>
        <authorList>
            <person name="Goeker M."/>
        </authorList>
    </citation>
    <scope>NUCLEOTIDE SEQUENCE</scope>
    <source>
        <strain evidence="2">DSM 107338</strain>
    </source>
</reference>
<gene>
    <name evidence="2" type="ORF">J2Z64_000791</name>
</gene>
<dbReference type="Proteomes" id="UP001138793">
    <property type="component" value="Unassembled WGS sequence"/>
</dbReference>
<feature type="domain" description="CYTH" evidence="1">
    <location>
        <begin position="4"/>
        <end position="190"/>
    </location>
</feature>
<dbReference type="EMBL" id="JAGGMB010000002">
    <property type="protein sequence ID" value="MBP2076579.1"/>
    <property type="molecule type" value="Genomic_DNA"/>
</dbReference>
<dbReference type="PROSITE" id="PS51707">
    <property type="entry name" value="CYTH"/>
    <property type="match status" value="1"/>
</dbReference>
<accession>A0A9X0YPZ5</accession>
<evidence type="ECO:0000313" key="3">
    <source>
        <dbReference type="Proteomes" id="UP001138793"/>
    </source>
</evidence>
<evidence type="ECO:0000259" key="1">
    <source>
        <dbReference type="PROSITE" id="PS51707"/>
    </source>
</evidence>
<sequence length="190" mass="22356">MTQEIEIEFKNLLEKEEYHRLLQNISFPSQGKLQINHYFETEEFSLKEQGCAIRIREKHGKYTLTLKEPHPDGLLETHDSLTEQEALSWINGTIIPKSNTSKQLLEKNIQPEKLIYCGSLSTLRRELSYKDVLLVLDYSTYNNKEDFELEIEANTKASGLQMFNQLLEEHNIIQRITPNKIERFFHSLEN</sequence>
<dbReference type="RefSeq" id="WP_149474597.1">
    <property type="nucleotide sequence ID" value="NZ_JAGGMB010000002.1"/>
</dbReference>
<dbReference type="CDD" id="cd07762">
    <property type="entry name" value="CYTH-like_Pase_1"/>
    <property type="match status" value="1"/>
</dbReference>
<dbReference type="InterPro" id="IPR033469">
    <property type="entry name" value="CYTH-like_dom_sf"/>
</dbReference>